<evidence type="ECO:0000256" key="1">
    <source>
        <dbReference type="ARBA" id="ARBA00022837"/>
    </source>
</evidence>
<dbReference type="SMART" id="SM00054">
    <property type="entry name" value="EFh"/>
    <property type="match status" value="1"/>
</dbReference>
<dbReference type="EMBL" id="JANQDX010000010">
    <property type="protein sequence ID" value="KAL0917136.1"/>
    <property type="molecule type" value="Genomic_DNA"/>
</dbReference>
<keyword evidence="1" id="KW-0106">Calcium</keyword>
<evidence type="ECO:0000313" key="3">
    <source>
        <dbReference type="EMBL" id="KAL0917136.1"/>
    </source>
</evidence>
<dbReference type="Gene3D" id="1.10.238.10">
    <property type="entry name" value="EF-hand"/>
    <property type="match status" value="1"/>
</dbReference>
<dbReference type="PROSITE" id="PS50222">
    <property type="entry name" value="EF_HAND_2"/>
    <property type="match status" value="1"/>
</dbReference>
<reference evidence="3 4" key="1">
    <citation type="journal article" date="2024" name="Plant Biotechnol. J.">
        <title>Dendrobium thyrsiflorum genome and its molecular insights into genes involved in important horticultural traits.</title>
        <authorList>
            <person name="Chen B."/>
            <person name="Wang J.Y."/>
            <person name="Zheng P.J."/>
            <person name="Li K.L."/>
            <person name="Liang Y.M."/>
            <person name="Chen X.F."/>
            <person name="Zhang C."/>
            <person name="Zhao X."/>
            <person name="He X."/>
            <person name="Zhang G.Q."/>
            <person name="Liu Z.J."/>
            <person name="Xu Q."/>
        </authorList>
    </citation>
    <scope>NUCLEOTIDE SEQUENCE [LARGE SCALE GENOMIC DNA]</scope>
    <source>
        <strain evidence="3">GZMU011</strain>
    </source>
</reference>
<dbReference type="InterPro" id="IPR018247">
    <property type="entry name" value="EF_Hand_1_Ca_BS"/>
</dbReference>
<evidence type="ECO:0000313" key="4">
    <source>
        <dbReference type="Proteomes" id="UP001552299"/>
    </source>
</evidence>
<gene>
    <name evidence="3" type="ORF">M5K25_012183</name>
</gene>
<dbReference type="InterPro" id="IPR011992">
    <property type="entry name" value="EF-hand-dom_pair"/>
</dbReference>
<sequence>MSMLTMTELSTEEQLKQWLKSLDKNSDGRISKQELREALRSTGQRFAGWKAWRTIKNADLNRNNFIDGNSEIEKLMSIAAKWRIVAGNDKR</sequence>
<accession>A0ABD0V3B8</accession>
<comment type="caution">
    <text evidence="3">The sequence shown here is derived from an EMBL/GenBank/DDBJ whole genome shotgun (WGS) entry which is preliminary data.</text>
</comment>
<dbReference type="AlphaFoldDB" id="A0ABD0V3B8"/>
<protein>
    <recommendedName>
        <fullName evidence="2">EF-hand domain-containing protein</fullName>
    </recommendedName>
</protein>
<proteinExistence type="predicted"/>
<keyword evidence="4" id="KW-1185">Reference proteome</keyword>
<dbReference type="PROSITE" id="PS00018">
    <property type="entry name" value="EF_HAND_1"/>
    <property type="match status" value="1"/>
</dbReference>
<dbReference type="Proteomes" id="UP001552299">
    <property type="component" value="Unassembled WGS sequence"/>
</dbReference>
<dbReference type="SUPFAM" id="SSF47473">
    <property type="entry name" value="EF-hand"/>
    <property type="match status" value="1"/>
</dbReference>
<feature type="domain" description="EF-hand" evidence="2">
    <location>
        <begin position="10"/>
        <end position="45"/>
    </location>
</feature>
<name>A0ABD0V3B8_DENTH</name>
<dbReference type="InterPro" id="IPR002048">
    <property type="entry name" value="EF_hand_dom"/>
</dbReference>
<evidence type="ECO:0000259" key="2">
    <source>
        <dbReference type="PROSITE" id="PS50222"/>
    </source>
</evidence>
<organism evidence="3 4">
    <name type="scientific">Dendrobium thyrsiflorum</name>
    <name type="common">Pinecone-like raceme dendrobium</name>
    <name type="synonym">Orchid</name>
    <dbReference type="NCBI Taxonomy" id="117978"/>
    <lineage>
        <taxon>Eukaryota</taxon>
        <taxon>Viridiplantae</taxon>
        <taxon>Streptophyta</taxon>
        <taxon>Embryophyta</taxon>
        <taxon>Tracheophyta</taxon>
        <taxon>Spermatophyta</taxon>
        <taxon>Magnoliopsida</taxon>
        <taxon>Liliopsida</taxon>
        <taxon>Asparagales</taxon>
        <taxon>Orchidaceae</taxon>
        <taxon>Epidendroideae</taxon>
        <taxon>Malaxideae</taxon>
        <taxon>Dendrobiinae</taxon>
        <taxon>Dendrobium</taxon>
    </lineage>
</organism>
<dbReference type="Pfam" id="PF13405">
    <property type="entry name" value="EF-hand_6"/>
    <property type="match status" value="1"/>
</dbReference>